<organism evidence="1 2">
    <name type="scientific">Ilex paraguariensis</name>
    <name type="common">yerba mate</name>
    <dbReference type="NCBI Taxonomy" id="185542"/>
    <lineage>
        <taxon>Eukaryota</taxon>
        <taxon>Viridiplantae</taxon>
        <taxon>Streptophyta</taxon>
        <taxon>Embryophyta</taxon>
        <taxon>Tracheophyta</taxon>
        <taxon>Spermatophyta</taxon>
        <taxon>Magnoliopsida</taxon>
        <taxon>eudicotyledons</taxon>
        <taxon>Gunneridae</taxon>
        <taxon>Pentapetalae</taxon>
        <taxon>asterids</taxon>
        <taxon>campanulids</taxon>
        <taxon>Aquifoliales</taxon>
        <taxon>Aquifoliaceae</taxon>
        <taxon>Ilex</taxon>
    </lineage>
</organism>
<proteinExistence type="predicted"/>
<dbReference type="PANTHER" id="PTHR34456">
    <property type="entry name" value="MITOVIRUS RNA-DEPENDENT RNA POLYMERASE"/>
    <property type="match status" value="1"/>
</dbReference>
<dbReference type="AlphaFoldDB" id="A0ABC8TT35"/>
<evidence type="ECO:0000313" key="1">
    <source>
        <dbReference type="EMBL" id="CAK9170024.1"/>
    </source>
</evidence>
<gene>
    <name evidence="1" type="ORF">ILEXP_LOCUS39511</name>
</gene>
<dbReference type="Proteomes" id="UP001642360">
    <property type="component" value="Unassembled WGS sequence"/>
</dbReference>
<reference evidence="1 2" key="1">
    <citation type="submission" date="2024-02" db="EMBL/GenBank/DDBJ databases">
        <authorList>
            <person name="Vignale AGUSTIN F."/>
            <person name="Sosa J E."/>
            <person name="Modenutti C."/>
        </authorList>
    </citation>
    <scope>NUCLEOTIDE SEQUENCE [LARGE SCALE GENOMIC DNA]</scope>
</reference>
<dbReference type="Pfam" id="PF05919">
    <property type="entry name" value="Mitovir_RNA_pol"/>
    <property type="match status" value="1"/>
</dbReference>
<dbReference type="InterPro" id="IPR008686">
    <property type="entry name" value="RNA_pol_mitovir"/>
</dbReference>
<comment type="caution">
    <text evidence="1">The sequence shown here is derived from an EMBL/GenBank/DDBJ whole genome shotgun (WGS) entry which is preliminary data.</text>
</comment>
<accession>A0ABC8TT35</accession>
<evidence type="ECO:0000313" key="2">
    <source>
        <dbReference type="Proteomes" id="UP001642360"/>
    </source>
</evidence>
<protein>
    <recommendedName>
        <fullName evidence="3">Reverse transcriptase domain-containing protein</fullName>
    </recommendedName>
</protein>
<dbReference type="EMBL" id="CAUOFW020005414">
    <property type="protein sequence ID" value="CAK9170024.1"/>
    <property type="molecule type" value="Genomic_DNA"/>
</dbReference>
<sequence>MLIALVVTLYQGSLPVDLSGGVLFSLFGRRLAESWIYILCAFGFQLPEKGPSPNYMSSAWRVRLGVKFFDYALLGDDIVIADPVVAKSYLEVMEECKVTISKEKSLISNVSALEFAKRFMVYKVTLDFSPVSLRVLRTLSSGVSAFLFSELRVNLLCSYRLRGGSYKVYSRQGLPTSKRWKRHYLLMFSPTGILPLPLKFWLAFPDLGVLTAEQYGMVRAFIMERV</sequence>
<keyword evidence="2" id="KW-1185">Reference proteome</keyword>
<dbReference type="PANTHER" id="PTHR34456:SF9">
    <property type="entry name" value="MITOVIRUS RNA-DEPENDENT RNA POLYMERASE"/>
    <property type="match status" value="1"/>
</dbReference>
<evidence type="ECO:0008006" key="3">
    <source>
        <dbReference type="Google" id="ProtNLM"/>
    </source>
</evidence>
<name>A0ABC8TT35_9AQUA</name>